<dbReference type="InterPro" id="IPR050570">
    <property type="entry name" value="Cell_wall_metabolism_enzyme"/>
</dbReference>
<keyword evidence="5" id="KW-0862">Zinc</keyword>
<evidence type="ECO:0000256" key="1">
    <source>
        <dbReference type="ARBA" id="ARBA00001947"/>
    </source>
</evidence>
<dbReference type="SUPFAM" id="SSF51261">
    <property type="entry name" value="Duplicated hybrid motif"/>
    <property type="match status" value="1"/>
</dbReference>
<evidence type="ECO:0000256" key="5">
    <source>
        <dbReference type="ARBA" id="ARBA00022833"/>
    </source>
</evidence>
<proteinExistence type="predicted"/>
<evidence type="ECO:0000313" key="8">
    <source>
        <dbReference type="EMBL" id="SVA62246.1"/>
    </source>
</evidence>
<evidence type="ECO:0000256" key="2">
    <source>
        <dbReference type="ARBA" id="ARBA00022670"/>
    </source>
</evidence>
<protein>
    <recommendedName>
        <fullName evidence="7">M23ase beta-sheet core domain-containing protein</fullName>
    </recommendedName>
</protein>
<dbReference type="InterPro" id="IPR016047">
    <property type="entry name" value="M23ase_b-sheet_dom"/>
</dbReference>
<dbReference type="PANTHER" id="PTHR21666">
    <property type="entry name" value="PEPTIDASE-RELATED"/>
    <property type="match status" value="1"/>
</dbReference>
<evidence type="ECO:0000259" key="7">
    <source>
        <dbReference type="Pfam" id="PF01551"/>
    </source>
</evidence>
<dbReference type="GO" id="GO:0046872">
    <property type="term" value="F:metal ion binding"/>
    <property type="evidence" value="ECO:0007669"/>
    <property type="project" value="UniProtKB-KW"/>
</dbReference>
<keyword evidence="2" id="KW-0645">Protease</keyword>
<evidence type="ECO:0000256" key="6">
    <source>
        <dbReference type="ARBA" id="ARBA00023049"/>
    </source>
</evidence>
<keyword evidence="3" id="KW-0479">Metal-binding</keyword>
<name>A0A381XBY3_9ZZZZ</name>
<dbReference type="GO" id="GO:0006508">
    <property type="term" value="P:proteolysis"/>
    <property type="evidence" value="ECO:0007669"/>
    <property type="project" value="UniProtKB-KW"/>
</dbReference>
<dbReference type="PANTHER" id="PTHR21666:SF288">
    <property type="entry name" value="CELL DIVISION PROTEIN YTFB"/>
    <property type="match status" value="1"/>
</dbReference>
<dbReference type="InterPro" id="IPR011055">
    <property type="entry name" value="Dup_hybrid_motif"/>
</dbReference>
<dbReference type="CDD" id="cd12797">
    <property type="entry name" value="M23_peptidase"/>
    <property type="match status" value="1"/>
</dbReference>
<gene>
    <name evidence="8" type="ORF">METZ01_LOCUS115100</name>
</gene>
<evidence type="ECO:0000256" key="3">
    <source>
        <dbReference type="ARBA" id="ARBA00022723"/>
    </source>
</evidence>
<reference evidence="8" key="1">
    <citation type="submission" date="2018-05" db="EMBL/GenBank/DDBJ databases">
        <authorList>
            <person name="Lanie J.A."/>
            <person name="Ng W.-L."/>
            <person name="Kazmierczak K.M."/>
            <person name="Andrzejewski T.M."/>
            <person name="Davidsen T.M."/>
            <person name="Wayne K.J."/>
            <person name="Tettelin H."/>
            <person name="Glass J.I."/>
            <person name="Rusch D."/>
            <person name="Podicherti R."/>
            <person name="Tsui H.-C.T."/>
            <person name="Winkler M.E."/>
        </authorList>
    </citation>
    <scope>NUCLEOTIDE SEQUENCE</scope>
</reference>
<comment type="cofactor">
    <cofactor evidence="1">
        <name>Zn(2+)</name>
        <dbReference type="ChEBI" id="CHEBI:29105"/>
    </cofactor>
</comment>
<keyword evidence="4" id="KW-0378">Hydrolase</keyword>
<dbReference type="Pfam" id="PF01551">
    <property type="entry name" value="Peptidase_M23"/>
    <property type="match status" value="1"/>
</dbReference>
<evidence type="ECO:0000256" key="4">
    <source>
        <dbReference type="ARBA" id="ARBA00022801"/>
    </source>
</evidence>
<accession>A0A381XBY3</accession>
<dbReference type="AlphaFoldDB" id="A0A381XBY3"/>
<organism evidence="8">
    <name type="scientific">marine metagenome</name>
    <dbReference type="NCBI Taxonomy" id="408172"/>
    <lineage>
        <taxon>unclassified sequences</taxon>
        <taxon>metagenomes</taxon>
        <taxon>ecological metagenomes</taxon>
    </lineage>
</organism>
<dbReference type="Gene3D" id="2.70.70.10">
    <property type="entry name" value="Glucose Permease (Domain IIA)"/>
    <property type="match status" value="1"/>
</dbReference>
<keyword evidence="6" id="KW-0482">Metalloprotease</keyword>
<dbReference type="GO" id="GO:0004222">
    <property type="term" value="F:metalloendopeptidase activity"/>
    <property type="evidence" value="ECO:0007669"/>
    <property type="project" value="TreeGrafter"/>
</dbReference>
<dbReference type="EMBL" id="UINC01014622">
    <property type="protein sequence ID" value="SVA62246.1"/>
    <property type="molecule type" value="Genomic_DNA"/>
</dbReference>
<feature type="domain" description="M23ase beta-sheet core" evidence="7">
    <location>
        <begin position="296"/>
        <end position="392"/>
    </location>
</feature>
<dbReference type="Gene3D" id="3.10.450.350">
    <property type="match status" value="2"/>
</dbReference>
<sequence>MRSTPWKLLGGLAILASSALALLTAGPIALPEHSSSHPSGVGATAPRPVPVLPEAWPLNLVAAASRVVEGVFTPGDTFGNVLSHAGIPGSLINQVVHAVASDFEVRRIRSGRPYKIYFTPHDELLLFRYQFDDQQVVFIAKGTNGWRAIETTIPYNIRPRFIHAKILGSLEGALETTSRDKRGAIRLAHQLAEIFAWDIDFSADLRVNDSVDLVVEQRSLEGTFAGFGDVLSAELNIAGRIYRAVRYQRPGAATAYFTPAGQSLQRAFLRSPVNFTSISSGFSHRRIHPILNIAKPHRGIDYVAPSGTPVHATAAGTVIYVGHTGHAGNHVKIRHGGSYTSHYLHLSRFADEIKAGDSIEQGEILGYVGRTGLATNNHLHYQLEQSGTFVDPLRITLPAGAPLADQLMPDFIRQRDIWISRLREGQIDRPVILAETGE</sequence>